<feature type="non-terminal residue" evidence="2">
    <location>
        <position position="1"/>
    </location>
</feature>
<accession>A0A0B7BW02</accession>
<reference evidence="2" key="1">
    <citation type="submission" date="2014-12" db="EMBL/GenBank/DDBJ databases">
        <title>Insight into the proteome of Arion vulgaris.</title>
        <authorList>
            <person name="Aradska J."/>
            <person name="Bulat T."/>
            <person name="Smidak R."/>
            <person name="Sarate P."/>
            <person name="Gangsoo J."/>
            <person name="Sialana F."/>
            <person name="Bilban M."/>
            <person name="Lubec G."/>
        </authorList>
    </citation>
    <scope>NUCLEOTIDE SEQUENCE</scope>
    <source>
        <tissue evidence="2">Skin</tissue>
    </source>
</reference>
<feature type="non-terminal residue" evidence="2">
    <location>
        <position position="88"/>
    </location>
</feature>
<dbReference type="EMBL" id="HACG01050514">
    <property type="protein sequence ID" value="CEK97379.1"/>
    <property type="molecule type" value="Transcribed_RNA"/>
</dbReference>
<organism evidence="2">
    <name type="scientific">Arion vulgaris</name>
    <dbReference type="NCBI Taxonomy" id="1028688"/>
    <lineage>
        <taxon>Eukaryota</taxon>
        <taxon>Metazoa</taxon>
        <taxon>Spiralia</taxon>
        <taxon>Lophotrochozoa</taxon>
        <taxon>Mollusca</taxon>
        <taxon>Gastropoda</taxon>
        <taxon>Heterobranchia</taxon>
        <taxon>Euthyneura</taxon>
        <taxon>Panpulmonata</taxon>
        <taxon>Eupulmonata</taxon>
        <taxon>Stylommatophora</taxon>
        <taxon>Helicina</taxon>
        <taxon>Arionoidea</taxon>
        <taxon>Arionidae</taxon>
        <taxon>Arion</taxon>
    </lineage>
</organism>
<feature type="region of interest" description="Disordered" evidence="1">
    <location>
        <begin position="1"/>
        <end position="37"/>
    </location>
</feature>
<evidence type="ECO:0000313" key="2">
    <source>
        <dbReference type="EMBL" id="CEK97379.1"/>
    </source>
</evidence>
<evidence type="ECO:0000256" key="1">
    <source>
        <dbReference type="SAM" id="MobiDB-lite"/>
    </source>
</evidence>
<protein>
    <submittedName>
        <fullName evidence="2">Uncharacterized protein</fullName>
    </submittedName>
</protein>
<feature type="compositionally biased region" description="Low complexity" evidence="1">
    <location>
        <begin position="8"/>
        <end position="21"/>
    </location>
</feature>
<name>A0A0B7BW02_9EUPU</name>
<gene>
    <name evidence="2" type="primary">ORF215616</name>
</gene>
<proteinExistence type="predicted"/>
<sequence>RNLESNHDNNINNNQQQTVPNFLEDQPQTERTSYFPKASVVVDETSNSPNISSKSDSKLELTQLTPQPCESCQDISLFKDTIYKTESP</sequence>
<dbReference type="AlphaFoldDB" id="A0A0B7BW02"/>